<proteinExistence type="predicted"/>
<dbReference type="PANTHER" id="PTHR23322:SF71">
    <property type="entry name" value="UBIQUITIN-ASSOCIATED (UBA) PROTEIN-RELATED"/>
    <property type="match status" value="1"/>
</dbReference>
<keyword evidence="2" id="KW-0812">Transmembrane</keyword>
<evidence type="ECO:0000313" key="4">
    <source>
        <dbReference type="EMBL" id="KDO69550.1"/>
    </source>
</evidence>
<protein>
    <recommendedName>
        <fullName evidence="3">UBX domain-containing protein</fullName>
    </recommendedName>
</protein>
<keyword evidence="1" id="KW-0833">Ubl conjugation pathway</keyword>
<dbReference type="Pfam" id="PF00789">
    <property type="entry name" value="UBX"/>
    <property type="match status" value="1"/>
</dbReference>
<dbReference type="Proteomes" id="UP000027120">
    <property type="component" value="Unassembled WGS sequence"/>
</dbReference>
<dbReference type="SMART" id="SM00166">
    <property type="entry name" value="UBX"/>
    <property type="match status" value="1"/>
</dbReference>
<dbReference type="AlphaFoldDB" id="A0A067FTN7"/>
<dbReference type="InterPro" id="IPR029071">
    <property type="entry name" value="Ubiquitin-like_domsf"/>
</dbReference>
<evidence type="ECO:0000313" key="5">
    <source>
        <dbReference type="Proteomes" id="UP000027120"/>
    </source>
</evidence>
<dbReference type="PANTHER" id="PTHR23322">
    <property type="entry name" value="FAS-ASSOCIATED PROTEIN"/>
    <property type="match status" value="1"/>
</dbReference>
<feature type="non-terminal residue" evidence="4">
    <location>
        <position position="1"/>
    </location>
</feature>
<dbReference type="InterPro" id="IPR001012">
    <property type="entry name" value="UBX_dom"/>
</dbReference>
<evidence type="ECO:0000256" key="1">
    <source>
        <dbReference type="ARBA" id="ARBA00022786"/>
    </source>
</evidence>
<dbReference type="InterPro" id="IPR050730">
    <property type="entry name" value="UBX_domain-protein"/>
</dbReference>
<evidence type="ECO:0000259" key="3">
    <source>
        <dbReference type="PROSITE" id="PS50033"/>
    </source>
</evidence>
<dbReference type="CDD" id="cd01767">
    <property type="entry name" value="UBX"/>
    <property type="match status" value="1"/>
</dbReference>
<sequence length="96" mass="11067">SQRYKQLIVNCATGIFLNFWILIRFPNGERREQSFLRTDKIQSIYRYIDSLGLPGVGNYKLISSFPRRVFGVDQMGITLEDAGLHPRASLFLEPSE</sequence>
<dbReference type="STRING" id="2711.A0A067FTN7"/>
<feature type="domain" description="UBX" evidence="3">
    <location>
        <begin position="21"/>
        <end position="92"/>
    </location>
</feature>
<name>A0A067FTN7_CITSI</name>
<evidence type="ECO:0000256" key="2">
    <source>
        <dbReference type="SAM" id="Phobius"/>
    </source>
</evidence>
<dbReference type="PROSITE" id="PS50033">
    <property type="entry name" value="UBX"/>
    <property type="match status" value="1"/>
</dbReference>
<reference evidence="4 5" key="1">
    <citation type="submission" date="2014-04" db="EMBL/GenBank/DDBJ databases">
        <authorList>
            <consortium name="International Citrus Genome Consortium"/>
            <person name="Gmitter F."/>
            <person name="Chen C."/>
            <person name="Farmerie W."/>
            <person name="Harkins T."/>
            <person name="Desany B."/>
            <person name="Mohiuddin M."/>
            <person name="Kodira C."/>
            <person name="Borodovsky M."/>
            <person name="Lomsadze A."/>
            <person name="Burns P."/>
            <person name="Jenkins J."/>
            <person name="Prochnik S."/>
            <person name="Shu S."/>
            <person name="Chapman J."/>
            <person name="Pitluck S."/>
            <person name="Schmutz J."/>
            <person name="Rokhsar D."/>
        </authorList>
    </citation>
    <scope>NUCLEOTIDE SEQUENCE</scope>
</reference>
<dbReference type="EMBL" id="KK784892">
    <property type="protein sequence ID" value="KDO69550.1"/>
    <property type="molecule type" value="Genomic_DNA"/>
</dbReference>
<organism evidence="4 5">
    <name type="scientific">Citrus sinensis</name>
    <name type="common">Sweet orange</name>
    <name type="synonym">Citrus aurantium var. sinensis</name>
    <dbReference type="NCBI Taxonomy" id="2711"/>
    <lineage>
        <taxon>Eukaryota</taxon>
        <taxon>Viridiplantae</taxon>
        <taxon>Streptophyta</taxon>
        <taxon>Embryophyta</taxon>
        <taxon>Tracheophyta</taxon>
        <taxon>Spermatophyta</taxon>
        <taxon>Magnoliopsida</taxon>
        <taxon>eudicotyledons</taxon>
        <taxon>Gunneridae</taxon>
        <taxon>Pentapetalae</taxon>
        <taxon>rosids</taxon>
        <taxon>malvids</taxon>
        <taxon>Sapindales</taxon>
        <taxon>Rutaceae</taxon>
        <taxon>Aurantioideae</taxon>
        <taxon>Citrus</taxon>
    </lineage>
</organism>
<keyword evidence="5" id="KW-1185">Reference proteome</keyword>
<dbReference type="SUPFAM" id="SSF54236">
    <property type="entry name" value="Ubiquitin-like"/>
    <property type="match status" value="1"/>
</dbReference>
<accession>A0A067FTN7</accession>
<feature type="transmembrane region" description="Helical" evidence="2">
    <location>
        <begin position="6"/>
        <end position="23"/>
    </location>
</feature>
<dbReference type="Gene3D" id="3.10.20.90">
    <property type="entry name" value="Phosphatidylinositol 3-kinase Catalytic Subunit, Chain A, domain 1"/>
    <property type="match status" value="1"/>
</dbReference>
<keyword evidence="2" id="KW-0472">Membrane</keyword>
<keyword evidence="2" id="KW-1133">Transmembrane helix</keyword>
<gene>
    <name evidence="4" type="ORF">CISIN_1g0452961mg</name>
</gene>